<dbReference type="Pfam" id="PF08245">
    <property type="entry name" value="Mur_ligase_M"/>
    <property type="match status" value="1"/>
</dbReference>
<feature type="domain" description="Mur ligase central" evidence="12">
    <location>
        <begin position="47"/>
        <end position="246"/>
    </location>
</feature>
<evidence type="ECO:0000256" key="10">
    <source>
        <dbReference type="PIRNR" id="PIRNR001563"/>
    </source>
</evidence>
<dbReference type="OrthoDB" id="9809356at2"/>
<accession>A0A061CGX4</accession>
<reference evidence="14 15" key="2">
    <citation type="submission" date="2021-12" db="EMBL/GenBank/DDBJ databases">
        <title>Antimicrobial susceptibility of Lactobacillus delbrueckii subsp. lactis obtained from milk products and other habitats.</title>
        <authorList>
            <person name="Shani N."/>
        </authorList>
    </citation>
    <scope>NUCLEOTIDE SEQUENCE [LARGE SCALE GENOMIC DNA]</scope>
    <source>
        <strain evidence="14 15">FAM 21755</strain>
    </source>
</reference>
<evidence type="ECO:0000256" key="9">
    <source>
        <dbReference type="ARBA" id="ARBA00047493"/>
    </source>
</evidence>
<dbReference type="SUPFAM" id="SSF53623">
    <property type="entry name" value="MurD-like peptide ligases, catalytic domain"/>
    <property type="match status" value="1"/>
</dbReference>
<keyword evidence="3 10" id="KW-0436">Ligase</keyword>
<reference evidence="13" key="1">
    <citation type="submission" date="2018-07" db="EMBL/GenBank/DDBJ databases">
        <authorList>
            <person name="Somerville V."/>
        </authorList>
    </citation>
    <scope>NUCLEOTIDE SEQUENCE</scope>
    <source>
        <strain evidence="13">NWC_2_2</strain>
    </source>
</reference>
<name>A0A061CGX4_LACDL</name>
<dbReference type="PANTHER" id="PTHR11136">
    <property type="entry name" value="FOLYLPOLYGLUTAMATE SYNTHASE-RELATED"/>
    <property type="match status" value="1"/>
</dbReference>
<evidence type="ECO:0000259" key="12">
    <source>
        <dbReference type="Pfam" id="PF08245"/>
    </source>
</evidence>
<feature type="domain" description="Mur ligase C-terminal" evidence="11">
    <location>
        <begin position="290"/>
        <end position="408"/>
    </location>
</feature>
<keyword evidence="6 10" id="KW-0067">ATP-binding</keyword>
<keyword evidence="7" id="KW-0460">Magnesium</keyword>
<dbReference type="EMBL" id="JAJNUY010000001">
    <property type="protein sequence ID" value="MCD5562619.1"/>
    <property type="molecule type" value="Genomic_DNA"/>
</dbReference>
<evidence type="ECO:0000313" key="15">
    <source>
        <dbReference type="Proteomes" id="UP001200334"/>
    </source>
</evidence>
<dbReference type="GO" id="GO:0004326">
    <property type="term" value="F:tetrahydrofolylpolyglutamate synthase activity"/>
    <property type="evidence" value="ECO:0007669"/>
    <property type="project" value="UniProtKB-EC"/>
</dbReference>
<dbReference type="Pfam" id="PF02875">
    <property type="entry name" value="Mur_ligase_C"/>
    <property type="match status" value="1"/>
</dbReference>
<dbReference type="InterPro" id="IPR036565">
    <property type="entry name" value="Mur-like_cat_sf"/>
</dbReference>
<dbReference type="Gene3D" id="3.90.190.20">
    <property type="entry name" value="Mur ligase, C-terminal domain"/>
    <property type="match status" value="1"/>
</dbReference>
<dbReference type="InterPro" id="IPR001645">
    <property type="entry name" value="Folylpolyglutamate_synth"/>
</dbReference>
<dbReference type="InterPro" id="IPR036615">
    <property type="entry name" value="Mur_ligase_C_dom_sf"/>
</dbReference>
<dbReference type="EMBL" id="CP031023">
    <property type="protein sequence ID" value="AZA16382.1"/>
    <property type="molecule type" value="Genomic_DNA"/>
</dbReference>
<dbReference type="GO" id="GO:0005524">
    <property type="term" value="F:ATP binding"/>
    <property type="evidence" value="ECO:0007669"/>
    <property type="project" value="UniProtKB-KW"/>
</dbReference>
<protein>
    <recommendedName>
        <fullName evidence="2">tetrahydrofolate synthase</fullName>
        <ecNumber evidence="2">6.3.2.17</ecNumber>
    </recommendedName>
    <alternativeName>
        <fullName evidence="8">Tetrahydrofolylpolyglutamate synthase</fullName>
    </alternativeName>
</protein>
<evidence type="ECO:0000256" key="5">
    <source>
        <dbReference type="ARBA" id="ARBA00022741"/>
    </source>
</evidence>
<dbReference type="GO" id="GO:0046872">
    <property type="term" value="F:metal ion binding"/>
    <property type="evidence" value="ECO:0007669"/>
    <property type="project" value="UniProtKB-KW"/>
</dbReference>
<evidence type="ECO:0000256" key="8">
    <source>
        <dbReference type="ARBA" id="ARBA00030592"/>
    </source>
</evidence>
<dbReference type="RefSeq" id="WP_016396350.1">
    <property type="nucleotide sequence ID" value="NZ_BJLO01000002.1"/>
</dbReference>
<dbReference type="GO" id="GO:0005737">
    <property type="term" value="C:cytoplasm"/>
    <property type="evidence" value="ECO:0007669"/>
    <property type="project" value="TreeGrafter"/>
</dbReference>
<dbReference type="InterPro" id="IPR013221">
    <property type="entry name" value="Mur_ligase_cen"/>
</dbReference>
<evidence type="ECO:0000256" key="2">
    <source>
        <dbReference type="ARBA" id="ARBA00013025"/>
    </source>
</evidence>
<evidence type="ECO:0000256" key="3">
    <source>
        <dbReference type="ARBA" id="ARBA00022598"/>
    </source>
</evidence>
<dbReference type="PIRSF" id="PIRSF001563">
    <property type="entry name" value="Folylpolyglu_synth"/>
    <property type="match status" value="1"/>
</dbReference>
<dbReference type="Gene3D" id="3.40.1190.10">
    <property type="entry name" value="Mur-like, catalytic domain"/>
    <property type="match status" value="1"/>
</dbReference>
<evidence type="ECO:0000313" key="13">
    <source>
        <dbReference type="EMBL" id="AZA16382.1"/>
    </source>
</evidence>
<sequence length="421" mass="46081">MKFRTVNELTAYLYHLPRLHEKSDLTYVKRVLKALGDPQDKVKCCHITGTNGKGSTAYYLSNLLQKAGQQTGLFVSPFIIRFNERIQLNGQAIADEDLLEVANEVEAAVGHLREEEADFALVTFEYEVAMAFLFFAKQKCDYAVIEVGIGAEHDKTNVMTPVVSLITTIGLDHEQIIGPTLADIAKEKSGIIKPAVPVILGDIPASVKGIVEEKITKSASPSYWLGRDFQVKEEKAGYELAVAGQNYQLPAWPRPEAKDAAMALAAFALLPLTLSEKAAEAALTQTTVPGRYQRLEKAGCSFLLDGAHNVQAGSELLPYARRLAKDKGGRLLVLAGMMKDKDLSDFLTLLKNEKVTLTSLAYPRAAKKADFPAWVQEKFAYEGDLGQALKQVMAEAGDRDLILVTGSFYLVSAVLQLLQSA</sequence>
<evidence type="ECO:0000256" key="1">
    <source>
        <dbReference type="ARBA" id="ARBA00008276"/>
    </source>
</evidence>
<dbReference type="NCBIfam" id="TIGR01499">
    <property type="entry name" value="folC"/>
    <property type="match status" value="1"/>
</dbReference>
<evidence type="ECO:0000256" key="7">
    <source>
        <dbReference type="ARBA" id="ARBA00022842"/>
    </source>
</evidence>
<dbReference type="PANTHER" id="PTHR11136:SF0">
    <property type="entry name" value="DIHYDROFOLATE SYNTHETASE-RELATED"/>
    <property type="match status" value="1"/>
</dbReference>
<keyword evidence="4" id="KW-0479">Metal-binding</keyword>
<evidence type="ECO:0000256" key="6">
    <source>
        <dbReference type="ARBA" id="ARBA00022840"/>
    </source>
</evidence>
<comment type="similarity">
    <text evidence="1 10">Belongs to the folylpolyglutamate synthase family.</text>
</comment>
<dbReference type="GO" id="GO:0008841">
    <property type="term" value="F:dihydrofolate synthase activity"/>
    <property type="evidence" value="ECO:0007669"/>
    <property type="project" value="TreeGrafter"/>
</dbReference>
<dbReference type="AlphaFoldDB" id="A0A061CGX4"/>
<gene>
    <name evidence="13" type="ORF">DQL93_07675</name>
    <name evidence="14" type="ORF">LOB85_00290</name>
</gene>
<evidence type="ECO:0000313" key="14">
    <source>
        <dbReference type="EMBL" id="MCD5562619.1"/>
    </source>
</evidence>
<organism evidence="13">
    <name type="scientific">Lactobacillus delbrueckii subsp. lactis</name>
    <dbReference type="NCBI Taxonomy" id="29397"/>
    <lineage>
        <taxon>Bacteria</taxon>
        <taxon>Bacillati</taxon>
        <taxon>Bacillota</taxon>
        <taxon>Bacilli</taxon>
        <taxon>Lactobacillales</taxon>
        <taxon>Lactobacillaceae</taxon>
        <taxon>Lactobacillus</taxon>
    </lineage>
</organism>
<dbReference type="Proteomes" id="UP001200334">
    <property type="component" value="Unassembled WGS sequence"/>
</dbReference>
<keyword evidence="5 10" id="KW-0547">Nucleotide-binding</keyword>
<evidence type="ECO:0000256" key="4">
    <source>
        <dbReference type="ARBA" id="ARBA00022723"/>
    </source>
</evidence>
<comment type="catalytic activity">
    <reaction evidence="9">
        <text>(6S)-5,6,7,8-tetrahydrofolyl-(gamma-L-Glu)(n) + L-glutamate + ATP = (6S)-5,6,7,8-tetrahydrofolyl-(gamma-L-Glu)(n+1) + ADP + phosphate + H(+)</text>
        <dbReference type="Rhea" id="RHEA:10580"/>
        <dbReference type="Rhea" id="RHEA-COMP:14738"/>
        <dbReference type="Rhea" id="RHEA-COMP:14740"/>
        <dbReference type="ChEBI" id="CHEBI:15378"/>
        <dbReference type="ChEBI" id="CHEBI:29985"/>
        <dbReference type="ChEBI" id="CHEBI:30616"/>
        <dbReference type="ChEBI" id="CHEBI:43474"/>
        <dbReference type="ChEBI" id="CHEBI:141005"/>
        <dbReference type="ChEBI" id="CHEBI:456216"/>
        <dbReference type="EC" id="6.3.2.17"/>
    </reaction>
</comment>
<proteinExistence type="inferred from homology"/>
<evidence type="ECO:0000259" key="11">
    <source>
        <dbReference type="Pfam" id="PF02875"/>
    </source>
</evidence>
<dbReference type="SUPFAM" id="SSF53244">
    <property type="entry name" value="MurD-like peptide ligases, peptide-binding domain"/>
    <property type="match status" value="1"/>
</dbReference>
<dbReference type="InterPro" id="IPR004101">
    <property type="entry name" value="Mur_ligase_C"/>
</dbReference>
<dbReference type="EC" id="6.3.2.17" evidence="2"/>